<evidence type="ECO:0008006" key="3">
    <source>
        <dbReference type="Google" id="ProtNLM"/>
    </source>
</evidence>
<protein>
    <recommendedName>
        <fullName evidence="3">PGDYG protein</fullName>
    </recommendedName>
</protein>
<organism evidence="1 2">
    <name type="scientific">Marinobacter nauticus</name>
    <name type="common">Marinobacter hydrocarbonoclasticus</name>
    <name type="synonym">Marinobacter aquaeolei</name>
    <dbReference type="NCBI Taxonomy" id="2743"/>
    <lineage>
        <taxon>Bacteria</taxon>
        <taxon>Pseudomonadati</taxon>
        <taxon>Pseudomonadota</taxon>
        <taxon>Gammaproteobacteria</taxon>
        <taxon>Pseudomonadales</taxon>
        <taxon>Marinobacteraceae</taxon>
        <taxon>Marinobacter</taxon>
    </lineage>
</organism>
<proteinExistence type="predicted"/>
<accession>A0A1M2UXF0</accession>
<dbReference type="Pfam" id="PF14083">
    <property type="entry name" value="PGDYG"/>
    <property type="match status" value="1"/>
</dbReference>
<dbReference type="EMBL" id="MPKY01000001">
    <property type="protein sequence ID" value="OJS99977.1"/>
    <property type="molecule type" value="Genomic_DNA"/>
</dbReference>
<sequence>MQNIPVDLSQHPESKRVIKKPVPVKVVFAECEGVVRTLEGNVSYKAGDAILTGVKGESWPIQRSKFLESYTPDGEIQPGVPGNYLKKPLAVWALQLEEPCSVKVGWNADPLQGGVGDWLVQYGKSDFGIVNADVFTVTYEILR</sequence>
<comment type="caution">
    <text evidence="1">The sequence shown here is derived from an EMBL/GenBank/DDBJ whole genome shotgun (WGS) entry which is preliminary data.</text>
</comment>
<evidence type="ECO:0000313" key="2">
    <source>
        <dbReference type="Proteomes" id="UP000183986"/>
    </source>
</evidence>
<name>A0A1M2UXF0_MARNT</name>
<keyword evidence="2" id="KW-1185">Reference proteome</keyword>
<evidence type="ECO:0000313" key="1">
    <source>
        <dbReference type="EMBL" id="OJS99977.1"/>
    </source>
</evidence>
<reference evidence="1" key="1">
    <citation type="submission" date="2016-11" db="EMBL/GenBank/DDBJ databases">
        <title>Draft Genome Sequence of Marinobacter hydrocarbonoclasticus strain STW2, a polyaromatic aromatic hydrocarbon degrading and denitrifying bacterium from rhizosphere of Seagrass Enhalus acodoides.</title>
        <authorList>
            <person name="Ling J."/>
            <person name="Dong J."/>
        </authorList>
    </citation>
    <scope>NUCLEOTIDE SEQUENCE [LARGE SCALE GENOMIC DNA]</scope>
    <source>
        <strain evidence="1">STW2</strain>
    </source>
</reference>
<dbReference type="InterPro" id="IPR025688">
    <property type="entry name" value="PGDYG_prot"/>
</dbReference>
<dbReference type="RefSeq" id="WP_072676933.1">
    <property type="nucleotide sequence ID" value="NZ_MPKY01000001.1"/>
</dbReference>
<dbReference type="OrthoDB" id="8967783at2"/>
<dbReference type="AlphaFoldDB" id="A0A1M2UXF0"/>
<gene>
    <name evidence="1" type="ORF">BEE62_07640</name>
</gene>
<dbReference type="Proteomes" id="UP000183986">
    <property type="component" value="Unassembled WGS sequence"/>
</dbReference>